<reference evidence="2 3" key="1">
    <citation type="submission" date="2016-05" db="EMBL/GenBank/DDBJ databases">
        <title>A degradative enzymes factory behind the ericoid mycorrhizal symbiosis.</title>
        <authorList>
            <consortium name="DOE Joint Genome Institute"/>
            <person name="Martino E."/>
            <person name="Morin E."/>
            <person name="Grelet G."/>
            <person name="Kuo A."/>
            <person name="Kohler A."/>
            <person name="Daghino S."/>
            <person name="Barry K."/>
            <person name="Choi C."/>
            <person name="Cichocki N."/>
            <person name="Clum A."/>
            <person name="Copeland A."/>
            <person name="Hainaut M."/>
            <person name="Haridas S."/>
            <person name="Labutti K."/>
            <person name="Lindquist E."/>
            <person name="Lipzen A."/>
            <person name="Khouja H.-R."/>
            <person name="Murat C."/>
            <person name="Ohm R."/>
            <person name="Olson A."/>
            <person name="Spatafora J."/>
            <person name="Veneault-Fourrey C."/>
            <person name="Henrissat B."/>
            <person name="Grigoriev I."/>
            <person name="Martin F."/>
            <person name="Perotto S."/>
        </authorList>
    </citation>
    <scope>NUCLEOTIDE SEQUENCE [LARGE SCALE GENOMIC DNA]</scope>
    <source>
        <strain evidence="2 3">UAMH 7357</strain>
    </source>
</reference>
<feature type="repeat" description="ANK" evidence="1">
    <location>
        <begin position="188"/>
        <end position="220"/>
    </location>
</feature>
<dbReference type="STRING" id="1745343.A0A2J6Q8Y4"/>
<dbReference type="SUPFAM" id="SSF48403">
    <property type="entry name" value="Ankyrin repeat"/>
    <property type="match status" value="1"/>
</dbReference>
<dbReference type="Pfam" id="PF12796">
    <property type="entry name" value="Ank_2"/>
    <property type="match status" value="1"/>
</dbReference>
<keyword evidence="3" id="KW-1185">Reference proteome</keyword>
<dbReference type="Gene3D" id="1.25.40.20">
    <property type="entry name" value="Ankyrin repeat-containing domain"/>
    <property type="match status" value="1"/>
</dbReference>
<sequence length="240" mass="27110">PTLVLTWTSEDTYILCPFASCQKVHRHGYVSPREWLPNSRLSHCESSQQEYKLLFPFEDDLVVNSFGVEVHREKCIWRTVSGDLEDPRAKEEDMSHFGSQLATTSIEDEYLLDKLEDEERLWFLYGCVCNDPASCESILQSSPNPGRLVKGNKSDGNSALSLAYMDDYLEIVELLYKYNAKLENINKEGKTLLIVALSYGHGAIATYLIAAGASVIARDNEEILVLNVAKSTLMELEEME</sequence>
<dbReference type="InterPro" id="IPR002110">
    <property type="entry name" value="Ankyrin_rpt"/>
</dbReference>
<accession>A0A2J6Q8Y4</accession>
<dbReference type="PROSITE" id="PS50088">
    <property type="entry name" value="ANK_REPEAT"/>
    <property type="match status" value="2"/>
</dbReference>
<name>A0A2J6Q8Y4_9HELO</name>
<feature type="non-terminal residue" evidence="2">
    <location>
        <position position="1"/>
    </location>
</feature>
<evidence type="ECO:0000256" key="1">
    <source>
        <dbReference type="PROSITE-ProRule" id="PRU00023"/>
    </source>
</evidence>
<feature type="repeat" description="ANK" evidence="1">
    <location>
        <begin position="155"/>
        <end position="187"/>
    </location>
</feature>
<dbReference type="Proteomes" id="UP000235672">
    <property type="component" value="Unassembled WGS sequence"/>
</dbReference>
<dbReference type="EMBL" id="KZ613476">
    <property type="protein sequence ID" value="PMD22737.1"/>
    <property type="molecule type" value="Genomic_DNA"/>
</dbReference>
<dbReference type="InterPro" id="IPR036770">
    <property type="entry name" value="Ankyrin_rpt-contain_sf"/>
</dbReference>
<protein>
    <submittedName>
        <fullName evidence="2">Uncharacterized protein</fullName>
    </submittedName>
</protein>
<dbReference type="OrthoDB" id="341259at2759"/>
<keyword evidence="1" id="KW-0040">ANK repeat</keyword>
<dbReference type="PROSITE" id="PS50297">
    <property type="entry name" value="ANK_REP_REGION"/>
    <property type="match status" value="1"/>
</dbReference>
<organism evidence="2 3">
    <name type="scientific">Hyaloscypha hepaticicola</name>
    <dbReference type="NCBI Taxonomy" id="2082293"/>
    <lineage>
        <taxon>Eukaryota</taxon>
        <taxon>Fungi</taxon>
        <taxon>Dikarya</taxon>
        <taxon>Ascomycota</taxon>
        <taxon>Pezizomycotina</taxon>
        <taxon>Leotiomycetes</taxon>
        <taxon>Helotiales</taxon>
        <taxon>Hyaloscyphaceae</taxon>
        <taxon>Hyaloscypha</taxon>
    </lineage>
</organism>
<dbReference type="AlphaFoldDB" id="A0A2J6Q8Y4"/>
<evidence type="ECO:0000313" key="2">
    <source>
        <dbReference type="EMBL" id="PMD22737.1"/>
    </source>
</evidence>
<gene>
    <name evidence="2" type="ORF">NA56DRAFT_549218</name>
</gene>
<feature type="non-terminal residue" evidence="2">
    <location>
        <position position="240"/>
    </location>
</feature>
<dbReference type="SMART" id="SM00248">
    <property type="entry name" value="ANK"/>
    <property type="match status" value="2"/>
</dbReference>
<proteinExistence type="predicted"/>
<evidence type="ECO:0000313" key="3">
    <source>
        <dbReference type="Proteomes" id="UP000235672"/>
    </source>
</evidence>